<gene>
    <name evidence="3" type="ordered locus">Lbys_2597</name>
</gene>
<evidence type="ECO:0000313" key="3">
    <source>
        <dbReference type="EMBL" id="ADQ18259.1"/>
    </source>
</evidence>
<name>E4RZL6_LEAB4</name>
<organism evidence="3 4">
    <name type="scientific">Leadbetterella byssophila (strain DSM 17132 / JCM 16389 / KACC 11308 / NBRC 106382 / 4M15)</name>
    <dbReference type="NCBI Taxonomy" id="649349"/>
    <lineage>
        <taxon>Bacteria</taxon>
        <taxon>Pseudomonadati</taxon>
        <taxon>Bacteroidota</taxon>
        <taxon>Cytophagia</taxon>
        <taxon>Cytophagales</taxon>
        <taxon>Leadbetterellaceae</taxon>
        <taxon>Leadbetterella</taxon>
    </lineage>
</organism>
<dbReference type="RefSeq" id="WP_013409297.1">
    <property type="nucleotide sequence ID" value="NC_014655.1"/>
</dbReference>
<dbReference type="PANTHER" id="PTHR31793">
    <property type="entry name" value="4-HYDROXYBENZOYL-COA THIOESTERASE FAMILY MEMBER"/>
    <property type="match status" value="1"/>
</dbReference>
<dbReference type="CDD" id="cd00586">
    <property type="entry name" value="4HBT"/>
    <property type="match status" value="1"/>
</dbReference>
<keyword evidence="2" id="KW-0378">Hydrolase</keyword>
<evidence type="ECO:0000313" key="4">
    <source>
        <dbReference type="Proteomes" id="UP000007435"/>
    </source>
</evidence>
<dbReference type="PANTHER" id="PTHR31793:SF27">
    <property type="entry name" value="NOVEL THIOESTERASE SUPERFAMILY DOMAIN AND SAPOSIN A-TYPE DOMAIN CONTAINING PROTEIN (0610012H03RIK)"/>
    <property type="match status" value="1"/>
</dbReference>
<keyword evidence="4" id="KW-1185">Reference proteome</keyword>
<protein>
    <recommendedName>
        <fullName evidence="5">Thioesterase superfamily protein</fullName>
    </recommendedName>
</protein>
<accession>E4RZL6</accession>
<evidence type="ECO:0000256" key="2">
    <source>
        <dbReference type="ARBA" id="ARBA00022801"/>
    </source>
</evidence>
<dbReference type="GO" id="GO:0047617">
    <property type="term" value="F:fatty acyl-CoA hydrolase activity"/>
    <property type="evidence" value="ECO:0007669"/>
    <property type="project" value="TreeGrafter"/>
</dbReference>
<evidence type="ECO:0000256" key="1">
    <source>
        <dbReference type="ARBA" id="ARBA00005953"/>
    </source>
</evidence>
<dbReference type="Proteomes" id="UP000007435">
    <property type="component" value="Chromosome"/>
</dbReference>
<dbReference type="InterPro" id="IPR050563">
    <property type="entry name" value="4-hydroxybenzoyl-CoA_TE"/>
</dbReference>
<dbReference type="EMBL" id="CP002305">
    <property type="protein sequence ID" value="ADQ18259.1"/>
    <property type="molecule type" value="Genomic_DNA"/>
</dbReference>
<dbReference type="InterPro" id="IPR029069">
    <property type="entry name" value="HotDog_dom_sf"/>
</dbReference>
<reference evidence="3 4" key="2">
    <citation type="journal article" date="2011" name="Stand. Genomic Sci.">
        <title>Complete genome sequence of Leadbetterella byssophila type strain (4M15).</title>
        <authorList>
            <person name="Abt B."/>
            <person name="Teshima H."/>
            <person name="Lucas S."/>
            <person name="Lapidus A."/>
            <person name="Del Rio T.G."/>
            <person name="Nolan M."/>
            <person name="Tice H."/>
            <person name="Cheng J.F."/>
            <person name="Pitluck S."/>
            <person name="Liolios K."/>
            <person name="Pagani I."/>
            <person name="Ivanova N."/>
            <person name="Mavromatis K."/>
            <person name="Pati A."/>
            <person name="Tapia R."/>
            <person name="Han C."/>
            <person name="Goodwin L."/>
            <person name="Chen A."/>
            <person name="Palaniappan K."/>
            <person name="Land M."/>
            <person name="Hauser L."/>
            <person name="Chang Y.J."/>
            <person name="Jeffries C.D."/>
            <person name="Rohde M."/>
            <person name="Goker M."/>
            <person name="Tindall B.J."/>
            <person name="Detter J.C."/>
            <person name="Woyke T."/>
            <person name="Bristow J."/>
            <person name="Eisen J.A."/>
            <person name="Markowitz V."/>
            <person name="Hugenholtz P."/>
            <person name="Klenk H.P."/>
            <person name="Kyrpides N.C."/>
        </authorList>
    </citation>
    <scope>NUCLEOTIDE SEQUENCE [LARGE SCALE GENOMIC DNA]</scope>
    <source>
        <strain evidence="4">DSM 17132 / JCM 16389 / KACC 11308 / NBRC 106382 / 4M15</strain>
    </source>
</reference>
<dbReference type="KEGG" id="lby:Lbys_2597"/>
<comment type="similarity">
    <text evidence="1">Belongs to the 4-hydroxybenzoyl-CoA thioesterase family.</text>
</comment>
<reference key="1">
    <citation type="submission" date="2010-11" db="EMBL/GenBank/DDBJ databases">
        <title>The complete genome of Leadbetterella byssophila DSM 17132.</title>
        <authorList>
            <consortium name="US DOE Joint Genome Institute (JGI-PGF)"/>
            <person name="Lucas S."/>
            <person name="Copeland A."/>
            <person name="Lapidus A."/>
            <person name="Glavina del Rio T."/>
            <person name="Dalin E."/>
            <person name="Tice H."/>
            <person name="Bruce D."/>
            <person name="Goodwin L."/>
            <person name="Pitluck S."/>
            <person name="Kyrpides N."/>
            <person name="Mavromatis K."/>
            <person name="Ivanova N."/>
            <person name="Teshima H."/>
            <person name="Brettin T."/>
            <person name="Detter J.C."/>
            <person name="Han C."/>
            <person name="Tapia R."/>
            <person name="Land M."/>
            <person name="Hauser L."/>
            <person name="Markowitz V."/>
            <person name="Cheng J.-F."/>
            <person name="Hugenholtz P."/>
            <person name="Woyke T."/>
            <person name="Wu D."/>
            <person name="Tindall B."/>
            <person name="Pomrenke H.G."/>
            <person name="Brambilla E."/>
            <person name="Klenk H.-P."/>
            <person name="Eisen J.A."/>
        </authorList>
    </citation>
    <scope>NUCLEOTIDE SEQUENCE [LARGE SCALE GENOMIC DNA]</scope>
    <source>
        <strain>DSM 17132</strain>
    </source>
</reference>
<sequence length="165" mass="19416">MTPYFAETRIRWSDLDANRHLANASYMNFTSYARMDYLRHLGIHMRDLMKWNLGPAVLREEFSFFKEGYDNEDIIITVEVTGMSKQGEMFEFTHNLYKKKDGTHMAYSRVLGVWFSMDQRKITPPPTEMLEKFQKVVAQDAKVLSLADLKNLPVKPQNINIEDWL</sequence>
<dbReference type="HOGENOM" id="CLU_101141_4_0_10"/>
<proteinExistence type="inferred from homology"/>
<evidence type="ECO:0008006" key="5">
    <source>
        <dbReference type="Google" id="ProtNLM"/>
    </source>
</evidence>
<dbReference type="Pfam" id="PF13279">
    <property type="entry name" value="4HBT_2"/>
    <property type="match status" value="1"/>
</dbReference>
<dbReference type="eggNOG" id="COG0824">
    <property type="taxonomic scope" value="Bacteria"/>
</dbReference>
<dbReference type="STRING" id="649349.Lbys_2597"/>
<dbReference type="Gene3D" id="3.10.129.10">
    <property type="entry name" value="Hotdog Thioesterase"/>
    <property type="match status" value="1"/>
</dbReference>
<dbReference type="SUPFAM" id="SSF54637">
    <property type="entry name" value="Thioesterase/thiol ester dehydrase-isomerase"/>
    <property type="match status" value="1"/>
</dbReference>
<dbReference type="AlphaFoldDB" id="E4RZL6"/>